<keyword evidence="6" id="KW-1185">Reference proteome</keyword>
<dbReference type="SUPFAM" id="SSF53335">
    <property type="entry name" value="S-adenosyl-L-methionine-dependent methyltransferases"/>
    <property type="match status" value="1"/>
</dbReference>
<evidence type="ECO:0000256" key="3">
    <source>
        <dbReference type="ARBA" id="ARBA00022723"/>
    </source>
</evidence>
<dbReference type="Proteomes" id="UP001372338">
    <property type="component" value="Unassembled WGS sequence"/>
</dbReference>
<dbReference type="InterPro" id="IPR005299">
    <property type="entry name" value="MeTrfase_7"/>
</dbReference>
<keyword evidence="2" id="KW-0808">Transferase</keyword>
<protein>
    <submittedName>
        <fullName evidence="5">Uncharacterized protein</fullName>
    </submittedName>
</protein>
<keyword evidence="3" id="KW-0479">Metal-binding</keyword>
<reference evidence="5 6" key="1">
    <citation type="submission" date="2024-01" db="EMBL/GenBank/DDBJ databases">
        <title>The genomes of 5 underutilized Papilionoideae crops provide insights into root nodulation and disease resistanc.</title>
        <authorList>
            <person name="Yuan L."/>
        </authorList>
    </citation>
    <scope>NUCLEOTIDE SEQUENCE [LARGE SCALE GENOMIC DNA]</scope>
    <source>
        <strain evidence="5">ZHUSHIDOU_FW_LH</strain>
        <tissue evidence="5">Leaf</tissue>
    </source>
</reference>
<dbReference type="InterPro" id="IPR042086">
    <property type="entry name" value="MeTrfase_capping"/>
</dbReference>
<name>A0AAN9ED25_CROPI</name>
<evidence type="ECO:0000313" key="6">
    <source>
        <dbReference type="Proteomes" id="UP001372338"/>
    </source>
</evidence>
<keyword evidence="1" id="KW-0489">Methyltransferase</keyword>
<dbReference type="GO" id="GO:0008168">
    <property type="term" value="F:methyltransferase activity"/>
    <property type="evidence" value="ECO:0007669"/>
    <property type="project" value="UniProtKB-KW"/>
</dbReference>
<accession>A0AAN9ED25</accession>
<gene>
    <name evidence="5" type="ORF">RIF29_37235</name>
</gene>
<organism evidence="5 6">
    <name type="scientific">Crotalaria pallida</name>
    <name type="common">Smooth rattlebox</name>
    <name type="synonym">Crotalaria striata</name>
    <dbReference type="NCBI Taxonomy" id="3830"/>
    <lineage>
        <taxon>Eukaryota</taxon>
        <taxon>Viridiplantae</taxon>
        <taxon>Streptophyta</taxon>
        <taxon>Embryophyta</taxon>
        <taxon>Tracheophyta</taxon>
        <taxon>Spermatophyta</taxon>
        <taxon>Magnoliopsida</taxon>
        <taxon>eudicotyledons</taxon>
        <taxon>Gunneridae</taxon>
        <taxon>Pentapetalae</taxon>
        <taxon>rosids</taxon>
        <taxon>fabids</taxon>
        <taxon>Fabales</taxon>
        <taxon>Fabaceae</taxon>
        <taxon>Papilionoideae</taxon>
        <taxon>50 kb inversion clade</taxon>
        <taxon>genistoids sensu lato</taxon>
        <taxon>core genistoids</taxon>
        <taxon>Crotalarieae</taxon>
        <taxon>Crotalaria</taxon>
    </lineage>
</organism>
<dbReference type="InterPro" id="IPR029063">
    <property type="entry name" value="SAM-dependent_MTases_sf"/>
</dbReference>
<dbReference type="Pfam" id="PF03492">
    <property type="entry name" value="Methyltransf_7"/>
    <property type="match status" value="1"/>
</dbReference>
<evidence type="ECO:0000256" key="4">
    <source>
        <dbReference type="ARBA" id="ARBA00022842"/>
    </source>
</evidence>
<proteinExistence type="predicted"/>
<dbReference type="GO" id="GO:0032259">
    <property type="term" value="P:methylation"/>
    <property type="evidence" value="ECO:0007669"/>
    <property type="project" value="UniProtKB-KW"/>
</dbReference>
<dbReference type="GO" id="GO:0046872">
    <property type="term" value="F:metal ion binding"/>
    <property type="evidence" value="ECO:0007669"/>
    <property type="project" value="UniProtKB-KW"/>
</dbReference>
<dbReference type="PANTHER" id="PTHR31009">
    <property type="entry name" value="S-ADENOSYL-L-METHIONINE:CARBOXYL METHYLTRANSFERASE FAMILY PROTEIN"/>
    <property type="match status" value="1"/>
</dbReference>
<keyword evidence="4" id="KW-0460">Magnesium</keyword>
<dbReference type="AlphaFoldDB" id="A0AAN9ED25"/>
<evidence type="ECO:0000313" key="5">
    <source>
        <dbReference type="EMBL" id="KAK7252932.1"/>
    </source>
</evidence>
<comment type="caution">
    <text evidence="5">The sequence shown here is derived from an EMBL/GenBank/DDBJ whole genome shotgun (WGS) entry which is preliminary data.</text>
</comment>
<evidence type="ECO:0000256" key="1">
    <source>
        <dbReference type="ARBA" id="ARBA00022603"/>
    </source>
</evidence>
<evidence type="ECO:0000256" key="2">
    <source>
        <dbReference type="ARBA" id="ARBA00022679"/>
    </source>
</evidence>
<dbReference type="EMBL" id="JAYWIO010000007">
    <property type="protein sequence ID" value="KAK7252932.1"/>
    <property type="molecule type" value="Genomic_DNA"/>
</dbReference>
<dbReference type="Gene3D" id="1.10.1200.270">
    <property type="entry name" value="Methyltransferase, alpha-helical capping domain"/>
    <property type="match status" value="1"/>
</dbReference>
<sequence length="201" mass="21987">MGLDQVLHMKEGTGETSYANNSIVQCRAEELVEGGCMVLTLPGRRSQDPTNKESIGYLYDLLLTAINDMVLKGVIEAEQLDTFNIPNYLPSPSELKQVVLKEGSFIINRMEVCSVSIVHGNACHLDELSSSSSLPEPLFAVDALEVAKGSRAALEPLMVNHFGQAIVDEAFRLFPKLLLDSVSGEEKPEFASVTLYLTRKA</sequence>